<comment type="caution">
    <text evidence="7">The sequence shown here is derived from an EMBL/GenBank/DDBJ whole genome shotgun (WGS) entry which is preliminary data.</text>
</comment>
<dbReference type="Proteomes" id="UP000807769">
    <property type="component" value="Unassembled WGS sequence"/>
</dbReference>
<evidence type="ECO:0000256" key="5">
    <source>
        <dbReference type="SAM" id="MobiDB-lite"/>
    </source>
</evidence>
<feature type="domain" description="C2H2-type" evidence="6">
    <location>
        <begin position="448"/>
        <end position="477"/>
    </location>
</feature>
<dbReference type="PROSITE" id="PS00028">
    <property type="entry name" value="ZINC_FINGER_C2H2_1"/>
    <property type="match status" value="2"/>
</dbReference>
<evidence type="ECO:0000256" key="4">
    <source>
        <dbReference type="PROSITE-ProRule" id="PRU00042"/>
    </source>
</evidence>
<dbReference type="SMART" id="SM00355">
    <property type="entry name" value="ZnF_C2H2"/>
    <property type="match status" value="3"/>
</dbReference>
<keyword evidence="8" id="KW-1185">Reference proteome</keyword>
<dbReference type="FunFam" id="3.30.160.60:FF:000446">
    <property type="entry name" value="Zinc finger protein"/>
    <property type="match status" value="1"/>
</dbReference>
<dbReference type="PANTHER" id="PTHR23235">
    <property type="entry name" value="KRUEPPEL-LIKE TRANSCRIPTION FACTOR"/>
    <property type="match status" value="1"/>
</dbReference>
<sequence length="548" mass="60891">MRHLRDATCSYASGTTIRMTSDNTTTLALRLNQMTTPTLFSPSNTRYVNHEDHNEFLRLSPDSQSNGFLKSPSRCLLAGLGIHYQFDSSNFMQIGERQYLYGEGQNASDVLADDISSAQNHSNPPRAAPRLIDHTAEVLSRLNESQSSLTFSSDTSLPNLGHSSSSSSASLASARSVSDNEEGQASREFSLACHLADDALSCSPSNIGLVPDVNMYNLALFTKSPSVGVDPSAIMGQLPASPRAFLSPRLTPRNVAFRCSPLYIHDSVPSTLGVMRELTPGAPSRDCPSPRLIHDIVTILSTSATQDTDQPQPMPAMYSEQSSFEQCAPQKRAPPIIKMETLPDASILRVFSPKQEERYALSSCDNFLFPSSNNVFSPRQTKFEPDRGIYNDPHPSPILNAHMGIELSELAFRAERYKARHSAQEIDRGWLMHFAGKLSDRGELIEEFRCYVVGCGQRNKRRDHIIVHVGAHVDQRPFGCSMCPQRFLRKNECKRHEASHSGVRPYHCEVCGQTFVRQDLLKRHTKRTHGLEKGTRGAGSRRKKARTE</sequence>
<feature type="region of interest" description="Disordered" evidence="5">
    <location>
        <begin position="525"/>
        <end position="548"/>
    </location>
</feature>
<name>A0A9P7EGG0_9AGAM</name>
<dbReference type="SUPFAM" id="SSF57667">
    <property type="entry name" value="beta-beta-alpha zinc fingers"/>
    <property type="match status" value="1"/>
</dbReference>
<reference evidence="7" key="1">
    <citation type="journal article" date="2020" name="New Phytol.">
        <title>Comparative genomics reveals dynamic genome evolution in host specialist ectomycorrhizal fungi.</title>
        <authorList>
            <person name="Lofgren L.A."/>
            <person name="Nguyen N.H."/>
            <person name="Vilgalys R."/>
            <person name="Ruytinx J."/>
            <person name="Liao H.L."/>
            <person name="Branco S."/>
            <person name="Kuo A."/>
            <person name="LaButti K."/>
            <person name="Lipzen A."/>
            <person name="Andreopoulos W."/>
            <person name="Pangilinan J."/>
            <person name="Riley R."/>
            <person name="Hundley H."/>
            <person name="Na H."/>
            <person name="Barry K."/>
            <person name="Grigoriev I.V."/>
            <person name="Stajich J.E."/>
            <person name="Kennedy P.G."/>
        </authorList>
    </citation>
    <scope>NUCLEOTIDE SEQUENCE</scope>
    <source>
        <strain evidence="7">MN1</strain>
    </source>
</reference>
<feature type="compositionally biased region" description="Low complexity" evidence="5">
    <location>
        <begin position="149"/>
        <end position="177"/>
    </location>
</feature>
<evidence type="ECO:0000256" key="3">
    <source>
        <dbReference type="ARBA" id="ARBA00022833"/>
    </source>
</evidence>
<dbReference type="PROSITE" id="PS50157">
    <property type="entry name" value="ZINC_FINGER_C2H2_2"/>
    <property type="match status" value="3"/>
</dbReference>
<dbReference type="RefSeq" id="XP_041195703.1">
    <property type="nucleotide sequence ID" value="XM_041335088.1"/>
</dbReference>
<proteinExistence type="predicted"/>
<feature type="compositionally biased region" description="Basic residues" evidence="5">
    <location>
        <begin position="539"/>
        <end position="548"/>
    </location>
</feature>
<keyword evidence="3" id="KW-0862">Zinc</keyword>
<organism evidence="7 8">
    <name type="scientific">Suillus subaureus</name>
    <dbReference type="NCBI Taxonomy" id="48587"/>
    <lineage>
        <taxon>Eukaryota</taxon>
        <taxon>Fungi</taxon>
        <taxon>Dikarya</taxon>
        <taxon>Basidiomycota</taxon>
        <taxon>Agaricomycotina</taxon>
        <taxon>Agaricomycetes</taxon>
        <taxon>Agaricomycetidae</taxon>
        <taxon>Boletales</taxon>
        <taxon>Suillineae</taxon>
        <taxon>Suillaceae</taxon>
        <taxon>Suillus</taxon>
    </lineage>
</organism>
<evidence type="ECO:0000256" key="1">
    <source>
        <dbReference type="ARBA" id="ARBA00022723"/>
    </source>
</evidence>
<evidence type="ECO:0000256" key="2">
    <source>
        <dbReference type="ARBA" id="ARBA00022771"/>
    </source>
</evidence>
<dbReference type="OrthoDB" id="8117402at2759"/>
<dbReference type="GeneID" id="64629105"/>
<accession>A0A9P7EGG0</accession>
<keyword evidence="1" id="KW-0479">Metal-binding</keyword>
<dbReference type="EMBL" id="JABBWG010000008">
    <property type="protein sequence ID" value="KAG1820432.1"/>
    <property type="molecule type" value="Genomic_DNA"/>
</dbReference>
<evidence type="ECO:0000313" key="8">
    <source>
        <dbReference type="Proteomes" id="UP000807769"/>
    </source>
</evidence>
<feature type="domain" description="C2H2-type" evidence="6">
    <location>
        <begin position="506"/>
        <end position="534"/>
    </location>
</feature>
<feature type="region of interest" description="Disordered" evidence="5">
    <location>
        <begin position="149"/>
        <end position="179"/>
    </location>
</feature>
<dbReference type="InterPro" id="IPR036236">
    <property type="entry name" value="Znf_C2H2_sf"/>
</dbReference>
<dbReference type="AlphaFoldDB" id="A0A9P7EGG0"/>
<feature type="domain" description="C2H2-type" evidence="6">
    <location>
        <begin position="478"/>
        <end position="505"/>
    </location>
</feature>
<dbReference type="Gene3D" id="3.30.160.60">
    <property type="entry name" value="Classic Zinc Finger"/>
    <property type="match status" value="2"/>
</dbReference>
<keyword evidence="2 4" id="KW-0863">Zinc-finger</keyword>
<dbReference type="GO" id="GO:0008270">
    <property type="term" value="F:zinc ion binding"/>
    <property type="evidence" value="ECO:0007669"/>
    <property type="project" value="UniProtKB-KW"/>
</dbReference>
<evidence type="ECO:0000259" key="6">
    <source>
        <dbReference type="PROSITE" id="PS50157"/>
    </source>
</evidence>
<dbReference type="PANTHER" id="PTHR23235:SF120">
    <property type="entry name" value="KRUPPEL-LIKE FACTOR 15"/>
    <property type="match status" value="1"/>
</dbReference>
<protein>
    <recommendedName>
        <fullName evidence="6">C2H2-type domain-containing protein</fullName>
    </recommendedName>
</protein>
<gene>
    <name evidence="7" type="ORF">BJ212DRAFT_1340115</name>
</gene>
<dbReference type="GO" id="GO:0000978">
    <property type="term" value="F:RNA polymerase II cis-regulatory region sequence-specific DNA binding"/>
    <property type="evidence" value="ECO:0007669"/>
    <property type="project" value="TreeGrafter"/>
</dbReference>
<dbReference type="InterPro" id="IPR013087">
    <property type="entry name" value="Znf_C2H2_type"/>
</dbReference>
<dbReference type="GO" id="GO:0000981">
    <property type="term" value="F:DNA-binding transcription factor activity, RNA polymerase II-specific"/>
    <property type="evidence" value="ECO:0007669"/>
    <property type="project" value="TreeGrafter"/>
</dbReference>
<evidence type="ECO:0000313" key="7">
    <source>
        <dbReference type="EMBL" id="KAG1820432.1"/>
    </source>
</evidence>